<sequence length="350" mass="37040">MADDSLKDIFARLIRATGPISVAHFMAESNARYYGTRDPLGACGDFITAPEVSQMFGEMIGLWLADLWIRAGRPGPIAYVEAGPGRGTLAQDALRAAARQGLVPDVHFVETSPALRALQRQRFPGATWHDDFATVPADRPLLVVGNEFLDALPVRQIVRMAEGWRERMIGWDAQGQRLLPVAGDRPMDAAVPPDRAGAPEGTIIETCPAAAAVTAEVAARLAAQGGAALWIDYGHAEPHDGSTLQAVRAHRKVDPFADPGEADLTALVDFAALVPVVAAAGARCDGIASQGDFLRCLGIEARAAGLARTAPNHAPALARALDRLTGAEEMGNLFKVMAFSAAHWPVPAAL</sequence>
<proteinExistence type="predicted"/>
<dbReference type="InterPro" id="IPR029063">
    <property type="entry name" value="SAM-dependent_MTases_sf"/>
</dbReference>
<evidence type="ECO:0000313" key="4">
    <source>
        <dbReference type="Proteomes" id="UP001595683"/>
    </source>
</evidence>
<dbReference type="InterPro" id="IPR003788">
    <property type="entry name" value="NDUFAF7"/>
</dbReference>
<comment type="caution">
    <text evidence="3">The sequence shown here is derived from an EMBL/GenBank/DDBJ whole genome shotgun (WGS) entry which is preliminary data.</text>
</comment>
<dbReference type="GO" id="GO:0032259">
    <property type="term" value="P:methylation"/>
    <property type="evidence" value="ECO:0007669"/>
    <property type="project" value="UniProtKB-KW"/>
</dbReference>
<dbReference type="EMBL" id="JBHRYE010000016">
    <property type="protein sequence ID" value="MFC3671867.1"/>
    <property type="molecule type" value="Genomic_DNA"/>
</dbReference>
<protein>
    <submittedName>
        <fullName evidence="3">Class I SAM-dependent methyltransferase</fullName>
    </submittedName>
</protein>
<dbReference type="Pfam" id="PF02636">
    <property type="entry name" value="Methyltransf_28"/>
    <property type="match status" value="1"/>
</dbReference>
<keyword evidence="4" id="KW-1185">Reference proteome</keyword>
<dbReference type="PANTHER" id="PTHR12049">
    <property type="entry name" value="PROTEIN ARGININE METHYLTRANSFERASE NDUFAF7, MITOCHONDRIAL"/>
    <property type="match status" value="1"/>
</dbReference>
<reference evidence="4" key="1">
    <citation type="journal article" date="2019" name="Int. J. Syst. Evol. Microbiol.">
        <title>The Global Catalogue of Microorganisms (GCM) 10K type strain sequencing project: providing services to taxonomists for standard genome sequencing and annotation.</title>
        <authorList>
            <consortium name="The Broad Institute Genomics Platform"/>
            <consortium name="The Broad Institute Genome Sequencing Center for Infectious Disease"/>
            <person name="Wu L."/>
            <person name="Ma J."/>
        </authorList>
    </citation>
    <scope>NUCLEOTIDE SEQUENCE [LARGE SCALE GENOMIC DNA]</scope>
    <source>
        <strain evidence="4">KCTC 42224</strain>
    </source>
</reference>
<dbReference type="GO" id="GO:0008168">
    <property type="term" value="F:methyltransferase activity"/>
    <property type="evidence" value="ECO:0007669"/>
    <property type="project" value="UniProtKB-KW"/>
</dbReference>
<dbReference type="Gene3D" id="3.40.50.12710">
    <property type="match status" value="1"/>
</dbReference>
<dbReference type="RefSeq" id="WP_191326271.1">
    <property type="nucleotide sequence ID" value="NZ_BMZP01000037.1"/>
</dbReference>
<evidence type="ECO:0000313" key="3">
    <source>
        <dbReference type="EMBL" id="MFC3671867.1"/>
    </source>
</evidence>
<gene>
    <name evidence="3" type="ORF">ACFOOT_10570</name>
</gene>
<accession>A0ABV7V453</accession>
<name>A0ABV7V453_9SPHN</name>
<dbReference type="PANTHER" id="PTHR12049:SF7">
    <property type="entry name" value="PROTEIN ARGININE METHYLTRANSFERASE NDUFAF7, MITOCHONDRIAL"/>
    <property type="match status" value="1"/>
</dbReference>
<dbReference type="Proteomes" id="UP001595683">
    <property type="component" value="Unassembled WGS sequence"/>
</dbReference>
<dbReference type="SUPFAM" id="SSF53335">
    <property type="entry name" value="S-adenosyl-L-methionine-dependent methyltransferases"/>
    <property type="match status" value="1"/>
</dbReference>
<evidence type="ECO:0000256" key="1">
    <source>
        <dbReference type="ARBA" id="ARBA00022603"/>
    </source>
</evidence>
<keyword evidence="2" id="KW-0808">Transferase</keyword>
<dbReference type="InterPro" id="IPR038375">
    <property type="entry name" value="NDUFAF7_sf"/>
</dbReference>
<keyword evidence="1 3" id="KW-0489">Methyltransferase</keyword>
<evidence type="ECO:0000256" key="2">
    <source>
        <dbReference type="ARBA" id="ARBA00022679"/>
    </source>
</evidence>
<organism evidence="3 4">
    <name type="scientific">Novosphingobium pokkalii</name>
    <dbReference type="NCBI Taxonomy" id="1770194"/>
    <lineage>
        <taxon>Bacteria</taxon>
        <taxon>Pseudomonadati</taxon>
        <taxon>Pseudomonadota</taxon>
        <taxon>Alphaproteobacteria</taxon>
        <taxon>Sphingomonadales</taxon>
        <taxon>Sphingomonadaceae</taxon>
        <taxon>Novosphingobium</taxon>
    </lineage>
</organism>